<evidence type="ECO:0000259" key="3">
    <source>
        <dbReference type="PROSITE" id="PS50977"/>
    </source>
</evidence>
<dbReference type="AlphaFoldDB" id="A0A1Y0EMH2"/>
<dbReference type="SUPFAM" id="SSF46689">
    <property type="entry name" value="Homeodomain-like"/>
    <property type="match status" value="1"/>
</dbReference>
<dbReference type="Pfam" id="PF00440">
    <property type="entry name" value="TetR_N"/>
    <property type="match status" value="1"/>
</dbReference>
<dbReference type="EMBL" id="CP021455">
    <property type="protein sequence ID" value="ARU04529.1"/>
    <property type="molecule type" value="Genomic_DNA"/>
</dbReference>
<name>A0A1Y0EMH2_9BURK</name>
<dbReference type="InterPro" id="IPR050109">
    <property type="entry name" value="HTH-type_TetR-like_transc_reg"/>
</dbReference>
<dbReference type="Gene3D" id="1.10.357.10">
    <property type="entry name" value="Tetracycline Repressor, domain 2"/>
    <property type="match status" value="1"/>
</dbReference>
<protein>
    <recommendedName>
        <fullName evidence="3">HTH tetR-type domain-containing protein</fullName>
    </recommendedName>
</protein>
<evidence type="ECO:0000313" key="4">
    <source>
        <dbReference type="EMBL" id="ARU04529.1"/>
    </source>
</evidence>
<keyword evidence="1 2" id="KW-0238">DNA-binding</keyword>
<dbReference type="OrthoDB" id="8799388at2"/>
<sequence>MTKPSPLTRQNGYAPPRYRAAQRSSDALLDAGRELLRTRTIDAISVQELCAQAQLTTGAFYGRFSGKDAYVQALLTLAAHDIGLRMQATVARLERGAPDLRGAAAALLGTMRQALRRHEGVLRASLQDPRHRETWAPFKHGGQQLVEQVSPLMLAAAGLPDTPAMRARLRFAFQMAMGTLVNALLNDPGPLRLSSPALDAELAVAVSAYLLAA</sequence>
<accession>A0A1Y0EMH2</accession>
<dbReference type="InterPro" id="IPR001647">
    <property type="entry name" value="HTH_TetR"/>
</dbReference>
<gene>
    <name evidence="4" type="ORF">CCO03_07415</name>
</gene>
<feature type="DNA-binding region" description="H-T-H motif" evidence="2">
    <location>
        <begin position="45"/>
        <end position="64"/>
    </location>
</feature>
<dbReference type="InterPro" id="IPR009057">
    <property type="entry name" value="Homeodomain-like_sf"/>
</dbReference>
<dbReference type="Proteomes" id="UP000196138">
    <property type="component" value="Chromosome"/>
</dbReference>
<organism evidence="4 5">
    <name type="scientific">Comamonas serinivorans</name>
    <dbReference type="NCBI Taxonomy" id="1082851"/>
    <lineage>
        <taxon>Bacteria</taxon>
        <taxon>Pseudomonadati</taxon>
        <taxon>Pseudomonadota</taxon>
        <taxon>Betaproteobacteria</taxon>
        <taxon>Burkholderiales</taxon>
        <taxon>Comamonadaceae</taxon>
        <taxon>Comamonas</taxon>
    </lineage>
</organism>
<dbReference type="GO" id="GO:0003700">
    <property type="term" value="F:DNA-binding transcription factor activity"/>
    <property type="evidence" value="ECO:0007669"/>
    <property type="project" value="TreeGrafter"/>
</dbReference>
<evidence type="ECO:0000256" key="1">
    <source>
        <dbReference type="ARBA" id="ARBA00023125"/>
    </source>
</evidence>
<proteinExistence type="predicted"/>
<feature type="domain" description="HTH tetR-type" evidence="3">
    <location>
        <begin position="22"/>
        <end position="82"/>
    </location>
</feature>
<dbReference type="PANTHER" id="PTHR30055:SF146">
    <property type="entry name" value="HTH-TYPE TRANSCRIPTIONAL DUAL REGULATOR CECR"/>
    <property type="match status" value="1"/>
</dbReference>
<reference evidence="4 5" key="1">
    <citation type="submission" date="2017-05" db="EMBL/GenBank/DDBJ databases">
        <authorList>
            <person name="Song R."/>
            <person name="Chenine A.L."/>
            <person name="Ruprecht R.M."/>
        </authorList>
    </citation>
    <scope>NUCLEOTIDE SEQUENCE [LARGE SCALE GENOMIC DNA]</scope>
    <source>
        <strain evidence="4 5">DSM 26136</strain>
    </source>
</reference>
<keyword evidence="5" id="KW-1185">Reference proteome</keyword>
<dbReference type="PANTHER" id="PTHR30055">
    <property type="entry name" value="HTH-TYPE TRANSCRIPTIONAL REGULATOR RUTR"/>
    <property type="match status" value="1"/>
</dbReference>
<dbReference type="KEGG" id="cser:CCO03_07415"/>
<dbReference type="RefSeq" id="WP_087279276.1">
    <property type="nucleotide sequence ID" value="NZ_CP021455.1"/>
</dbReference>
<dbReference type="PROSITE" id="PS50977">
    <property type="entry name" value="HTH_TETR_2"/>
    <property type="match status" value="1"/>
</dbReference>
<evidence type="ECO:0000313" key="5">
    <source>
        <dbReference type="Proteomes" id="UP000196138"/>
    </source>
</evidence>
<dbReference type="GO" id="GO:0000976">
    <property type="term" value="F:transcription cis-regulatory region binding"/>
    <property type="evidence" value="ECO:0007669"/>
    <property type="project" value="TreeGrafter"/>
</dbReference>
<evidence type="ECO:0000256" key="2">
    <source>
        <dbReference type="PROSITE-ProRule" id="PRU00335"/>
    </source>
</evidence>